<accession>A0A834SPR0</accession>
<sequence length="364" mass="38984">MSLDFSKHVEPDRLFGCLQKLYGQQLMGHSCVERLSKDDVQKMQWEVLEAKIGNWIHYMRIAVRKKGFDSLRTQCFAEVTANSVAMLLSFGEAIALQKSFTEKVDEACCVGCSGWDCSDSFALGRLGGGGKTSSYEVEGHMFGPLLGLTTGIPPILRPSLHQVNFYVIKHGPGRNADFVQNLGGICFKCWYADSLTFCISSIALSHSCGWRTQNLWSTPGSNSSSAGTSTTAIAIGNIWSFGSLPIVANNCLPHGVFRKQPSKPMMGLHSMLLFFHASRQMYNLSNCGGPSVPSSAVVLLSAGTASCIAASVIAALGTSTVATLGTSTACDSVTSTSNNPWLNNPSSSSLSLNLIFNALSSLSY</sequence>
<dbReference type="GO" id="GO:0006887">
    <property type="term" value="P:exocytosis"/>
    <property type="evidence" value="ECO:0007669"/>
    <property type="project" value="InterPro"/>
</dbReference>
<dbReference type="InterPro" id="IPR004140">
    <property type="entry name" value="Exo70"/>
</dbReference>
<dbReference type="Proteomes" id="UP000634136">
    <property type="component" value="Unassembled WGS sequence"/>
</dbReference>
<dbReference type="InterPro" id="IPR016159">
    <property type="entry name" value="Cullin_repeat-like_dom_sf"/>
</dbReference>
<dbReference type="EMBL" id="JAAIUW010000011">
    <property type="protein sequence ID" value="KAF7808478.1"/>
    <property type="molecule type" value="Genomic_DNA"/>
</dbReference>
<dbReference type="PANTHER" id="PTHR12542:SF135">
    <property type="entry name" value="EXOCYST COMPLEX COMPONENT EXO70A3-RELATED"/>
    <property type="match status" value="1"/>
</dbReference>
<evidence type="ECO:0000313" key="1">
    <source>
        <dbReference type="EMBL" id="KAF7808478.1"/>
    </source>
</evidence>
<dbReference type="Gene3D" id="1.20.1280.170">
    <property type="entry name" value="Exocyst complex component Exo70"/>
    <property type="match status" value="1"/>
</dbReference>
<keyword evidence="2" id="KW-1185">Reference proteome</keyword>
<dbReference type="AlphaFoldDB" id="A0A834SPR0"/>
<gene>
    <name evidence="1" type="ORF">G2W53_035221</name>
</gene>
<evidence type="ECO:0000313" key="2">
    <source>
        <dbReference type="Proteomes" id="UP000634136"/>
    </source>
</evidence>
<name>A0A834SPR0_9FABA</name>
<comment type="caution">
    <text evidence="1">The sequence shown here is derived from an EMBL/GenBank/DDBJ whole genome shotgun (WGS) entry which is preliminary data.</text>
</comment>
<reference evidence="1" key="1">
    <citation type="submission" date="2020-09" db="EMBL/GenBank/DDBJ databases">
        <title>Genome-Enabled Discovery of Anthraquinone Biosynthesis in Senna tora.</title>
        <authorList>
            <person name="Kang S.-H."/>
            <person name="Pandey R.P."/>
            <person name="Lee C.-M."/>
            <person name="Sim J.-S."/>
            <person name="Jeong J.-T."/>
            <person name="Choi B.-S."/>
            <person name="Jung M."/>
            <person name="Ginzburg D."/>
            <person name="Zhao K."/>
            <person name="Won S.Y."/>
            <person name="Oh T.-J."/>
            <person name="Yu Y."/>
            <person name="Kim N.-H."/>
            <person name="Lee O.R."/>
            <person name="Lee T.-H."/>
            <person name="Bashyal P."/>
            <person name="Kim T.-S."/>
            <person name="Lee W.-H."/>
            <person name="Kawkins C."/>
            <person name="Kim C.-K."/>
            <person name="Kim J.S."/>
            <person name="Ahn B.O."/>
            <person name="Rhee S.Y."/>
            <person name="Sohng J.K."/>
        </authorList>
    </citation>
    <scope>NUCLEOTIDE SEQUENCE</scope>
    <source>
        <tissue evidence="1">Leaf</tissue>
    </source>
</reference>
<proteinExistence type="predicted"/>
<dbReference type="GO" id="GO:0000145">
    <property type="term" value="C:exocyst"/>
    <property type="evidence" value="ECO:0007669"/>
    <property type="project" value="InterPro"/>
</dbReference>
<protein>
    <submittedName>
        <fullName evidence="1">Exocyst complex component EXO70A1</fullName>
    </submittedName>
</protein>
<dbReference type="OrthoDB" id="1922221at2759"/>
<dbReference type="SUPFAM" id="SSF74788">
    <property type="entry name" value="Cullin repeat-like"/>
    <property type="match status" value="1"/>
</dbReference>
<dbReference type="PANTHER" id="PTHR12542">
    <property type="entry name" value="EXOCYST COMPLEX PROTEIN EXO70"/>
    <property type="match status" value="1"/>
</dbReference>
<organism evidence="1 2">
    <name type="scientific">Senna tora</name>
    <dbReference type="NCBI Taxonomy" id="362788"/>
    <lineage>
        <taxon>Eukaryota</taxon>
        <taxon>Viridiplantae</taxon>
        <taxon>Streptophyta</taxon>
        <taxon>Embryophyta</taxon>
        <taxon>Tracheophyta</taxon>
        <taxon>Spermatophyta</taxon>
        <taxon>Magnoliopsida</taxon>
        <taxon>eudicotyledons</taxon>
        <taxon>Gunneridae</taxon>
        <taxon>Pentapetalae</taxon>
        <taxon>rosids</taxon>
        <taxon>fabids</taxon>
        <taxon>Fabales</taxon>
        <taxon>Fabaceae</taxon>
        <taxon>Caesalpinioideae</taxon>
        <taxon>Cassia clade</taxon>
        <taxon>Senna</taxon>
    </lineage>
</organism>